<evidence type="ECO:0000256" key="2">
    <source>
        <dbReference type="ARBA" id="ARBA00008335"/>
    </source>
</evidence>
<evidence type="ECO:0000256" key="5">
    <source>
        <dbReference type="ARBA" id="ARBA00022989"/>
    </source>
</evidence>
<organism evidence="8 9">
    <name type="scientific">Marasmius crinis-equi</name>
    <dbReference type="NCBI Taxonomy" id="585013"/>
    <lineage>
        <taxon>Eukaryota</taxon>
        <taxon>Fungi</taxon>
        <taxon>Dikarya</taxon>
        <taxon>Basidiomycota</taxon>
        <taxon>Agaricomycotina</taxon>
        <taxon>Agaricomycetes</taxon>
        <taxon>Agaricomycetidae</taxon>
        <taxon>Agaricales</taxon>
        <taxon>Marasmiineae</taxon>
        <taxon>Marasmiaceae</taxon>
        <taxon>Marasmius</taxon>
    </lineage>
</organism>
<evidence type="ECO:0000313" key="8">
    <source>
        <dbReference type="EMBL" id="KAL0565194.1"/>
    </source>
</evidence>
<dbReference type="Gene3D" id="1.20.1250.20">
    <property type="entry name" value="MFS general substrate transporter like domains"/>
    <property type="match status" value="1"/>
</dbReference>
<reference evidence="8 9" key="1">
    <citation type="submission" date="2024-02" db="EMBL/GenBank/DDBJ databases">
        <title>A draft genome for the cacao thread blight pathogen Marasmius crinis-equi.</title>
        <authorList>
            <person name="Cohen S.P."/>
            <person name="Baruah I.K."/>
            <person name="Amoako-Attah I."/>
            <person name="Bukari Y."/>
            <person name="Meinhardt L.W."/>
            <person name="Bailey B.A."/>
        </authorList>
    </citation>
    <scope>NUCLEOTIDE SEQUENCE [LARGE SCALE GENOMIC DNA]</scope>
    <source>
        <strain evidence="8 9">GH-76</strain>
    </source>
</reference>
<dbReference type="Proteomes" id="UP001465976">
    <property type="component" value="Unassembled WGS sequence"/>
</dbReference>
<evidence type="ECO:0000256" key="7">
    <source>
        <dbReference type="SAM" id="Phobius"/>
    </source>
</evidence>
<feature type="non-terminal residue" evidence="8">
    <location>
        <position position="73"/>
    </location>
</feature>
<comment type="caution">
    <text evidence="8">The sequence shown here is derived from an EMBL/GenBank/DDBJ whole genome shotgun (WGS) entry which is preliminary data.</text>
</comment>
<feature type="transmembrane region" description="Helical" evidence="7">
    <location>
        <begin position="35"/>
        <end position="54"/>
    </location>
</feature>
<dbReference type="PANTHER" id="PTHR23514">
    <property type="entry name" value="BYPASS OF STOP CODON PROTEIN 6"/>
    <property type="match status" value="1"/>
</dbReference>
<accession>A0ABR3EQM6</accession>
<evidence type="ECO:0008006" key="10">
    <source>
        <dbReference type="Google" id="ProtNLM"/>
    </source>
</evidence>
<keyword evidence="4 7" id="KW-0812">Transmembrane</keyword>
<evidence type="ECO:0000256" key="6">
    <source>
        <dbReference type="ARBA" id="ARBA00023136"/>
    </source>
</evidence>
<evidence type="ECO:0000256" key="1">
    <source>
        <dbReference type="ARBA" id="ARBA00004127"/>
    </source>
</evidence>
<keyword evidence="5 7" id="KW-1133">Transmembrane helix</keyword>
<dbReference type="InterPro" id="IPR051788">
    <property type="entry name" value="MFS_Transporter"/>
</dbReference>
<keyword evidence="9" id="KW-1185">Reference proteome</keyword>
<dbReference type="PANTHER" id="PTHR23514:SF3">
    <property type="entry name" value="BYPASS OF STOP CODON PROTEIN 6"/>
    <property type="match status" value="1"/>
</dbReference>
<evidence type="ECO:0000256" key="4">
    <source>
        <dbReference type="ARBA" id="ARBA00022692"/>
    </source>
</evidence>
<dbReference type="EMBL" id="JBAHYK010002376">
    <property type="protein sequence ID" value="KAL0565194.1"/>
    <property type="molecule type" value="Genomic_DNA"/>
</dbReference>
<protein>
    <recommendedName>
        <fullName evidence="10">Spermidine synthase</fullName>
    </recommendedName>
</protein>
<keyword evidence="3" id="KW-0813">Transport</keyword>
<comment type="subcellular location">
    <subcellularLocation>
        <location evidence="1">Endomembrane system</location>
        <topology evidence="1">Multi-pass membrane protein</topology>
    </subcellularLocation>
</comment>
<proteinExistence type="inferred from homology"/>
<keyword evidence="6 7" id="KW-0472">Membrane</keyword>
<sequence>MAAFLFVYVGVEATIGGWMVTFMERERLGGTHAGYVSSGFFGGLALGTIALLWFNSLVGERYATLIYTVLALG</sequence>
<feature type="transmembrane region" description="Helical" evidence="7">
    <location>
        <begin position="6"/>
        <end position="23"/>
    </location>
</feature>
<evidence type="ECO:0000256" key="3">
    <source>
        <dbReference type="ARBA" id="ARBA00022448"/>
    </source>
</evidence>
<dbReference type="InterPro" id="IPR036259">
    <property type="entry name" value="MFS_trans_sf"/>
</dbReference>
<evidence type="ECO:0000313" key="9">
    <source>
        <dbReference type="Proteomes" id="UP001465976"/>
    </source>
</evidence>
<comment type="similarity">
    <text evidence="2">Belongs to the major facilitator superfamily.</text>
</comment>
<gene>
    <name evidence="8" type="ORF">V5O48_016838</name>
</gene>
<name>A0ABR3EQM6_9AGAR</name>